<dbReference type="OrthoDB" id="1688193at2759"/>
<name>A0A811QP27_9POAL</name>
<accession>A0A811QP27</accession>
<organism evidence="2 3">
    <name type="scientific">Miscanthus lutarioriparius</name>
    <dbReference type="NCBI Taxonomy" id="422564"/>
    <lineage>
        <taxon>Eukaryota</taxon>
        <taxon>Viridiplantae</taxon>
        <taxon>Streptophyta</taxon>
        <taxon>Embryophyta</taxon>
        <taxon>Tracheophyta</taxon>
        <taxon>Spermatophyta</taxon>
        <taxon>Magnoliopsida</taxon>
        <taxon>Liliopsida</taxon>
        <taxon>Poales</taxon>
        <taxon>Poaceae</taxon>
        <taxon>PACMAD clade</taxon>
        <taxon>Panicoideae</taxon>
        <taxon>Andropogonodae</taxon>
        <taxon>Andropogoneae</taxon>
        <taxon>Saccharinae</taxon>
        <taxon>Miscanthus</taxon>
    </lineage>
</organism>
<evidence type="ECO:0000256" key="1">
    <source>
        <dbReference type="SAM" id="MobiDB-lite"/>
    </source>
</evidence>
<dbReference type="Gene3D" id="3.40.50.2300">
    <property type="match status" value="1"/>
</dbReference>
<proteinExistence type="predicted"/>
<gene>
    <name evidence="2" type="ORF">NCGR_LOCUS41244</name>
</gene>
<feature type="compositionally biased region" description="Acidic residues" evidence="1">
    <location>
        <begin position="1"/>
        <end position="12"/>
    </location>
</feature>
<evidence type="ECO:0000313" key="3">
    <source>
        <dbReference type="Proteomes" id="UP000604825"/>
    </source>
</evidence>
<comment type="caution">
    <text evidence="2">The sequence shown here is derived from an EMBL/GenBank/DDBJ whole genome shotgun (WGS) entry which is preliminary data.</text>
</comment>
<feature type="region of interest" description="Disordered" evidence="1">
    <location>
        <begin position="1"/>
        <end position="28"/>
    </location>
</feature>
<evidence type="ECO:0000313" key="2">
    <source>
        <dbReference type="EMBL" id="CAD6257760.1"/>
    </source>
</evidence>
<reference evidence="2" key="1">
    <citation type="submission" date="2020-10" db="EMBL/GenBank/DDBJ databases">
        <authorList>
            <person name="Han B."/>
            <person name="Lu T."/>
            <person name="Zhao Q."/>
            <person name="Huang X."/>
            <person name="Zhao Y."/>
        </authorList>
    </citation>
    <scope>NUCLEOTIDE SEQUENCE</scope>
</reference>
<dbReference type="EMBL" id="CAJGYO010000010">
    <property type="protein sequence ID" value="CAD6257760.1"/>
    <property type="molecule type" value="Genomic_DNA"/>
</dbReference>
<protein>
    <submittedName>
        <fullName evidence="2">Uncharacterized protein</fullName>
    </submittedName>
</protein>
<keyword evidence="3" id="KW-1185">Reference proteome</keyword>
<dbReference type="Proteomes" id="UP000604825">
    <property type="component" value="Unassembled WGS sequence"/>
</dbReference>
<dbReference type="AlphaFoldDB" id="A0A811QP27"/>
<sequence length="445" mass="48909">MEEVEVEVDEDYSSTRHKLSGPISEEDVDPSDLTCIMPASAPSAATSVTPAPSLSAVAVAGPDPRAVLVGAGSAILAYATAACREACATYTVLVPVFTASSLLQLVVPEEEDEVPSTLSIRCSMNCLILIQSCFSPPFSCSWDAVLYRQHTPWPPPTELWLVNCDDGLHPLPWPSFNSVEVFSPVSLWSTLETPMVLFTSATNQNPVHQALLSDSTQLRSLPWPSSSTYAASVQLNASLSLDMLLLRCTFGLSMQQLYMLLSAPLYEFELLVDFELLTTWIARGDFVPPSITAQSELPVLHYISSCCFYGGLVEPVLLLHFLSEWASNSLLSEWASMVDGGKVRSWICVNFTRNVQDSVVRGFCHALALMCQASGKDFAREPVLPPLYALPDQVERALTVRYHDAMHVLGPQRKELDLLIGILPDNLFQFVRNTQLSIEMSRHAH</sequence>